<feature type="compositionally biased region" description="Gly residues" evidence="7">
    <location>
        <begin position="42"/>
        <end position="52"/>
    </location>
</feature>
<keyword evidence="4 8" id="KW-0812">Transmembrane</keyword>
<dbReference type="EMBL" id="CP042997">
    <property type="protein sequence ID" value="QEH32662.1"/>
    <property type="molecule type" value="Genomic_DNA"/>
</dbReference>
<evidence type="ECO:0000259" key="9">
    <source>
        <dbReference type="Pfam" id="PF00482"/>
    </source>
</evidence>
<dbReference type="GO" id="GO:0005886">
    <property type="term" value="C:plasma membrane"/>
    <property type="evidence" value="ECO:0007669"/>
    <property type="project" value="UniProtKB-SubCell"/>
</dbReference>
<dbReference type="InterPro" id="IPR003004">
    <property type="entry name" value="GspF/PilC"/>
</dbReference>
<evidence type="ECO:0000256" key="8">
    <source>
        <dbReference type="SAM" id="Phobius"/>
    </source>
</evidence>
<feature type="transmembrane region" description="Helical" evidence="8">
    <location>
        <begin position="412"/>
        <end position="433"/>
    </location>
</feature>
<feature type="transmembrane region" description="Helical" evidence="8">
    <location>
        <begin position="200"/>
        <end position="227"/>
    </location>
</feature>
<organism evidence="10 11">
    <name type="scientific">Aquisphaera giovannonii</name>
    <dbReference type="NCBI Taxonomy" id="406548"/>
    <lineage>
        <taxon>Bacteria</taxon>
        <taxon>Pseudomonadati</taxon>
        <taxon>Planctomycetota</taxon>
        <taxon>Planctomycetia</taxon>
        <taxon>Isosphaerales</taxon>
        <taxon>Isosphaeraceae</taxon>
        <taxon>Aquisphaera</taxon>
    </lineage>
</organism>
<dbReference type="Gene3D" id="1.20.81.30">
    <property type="entry name" value="Type II secretion system (T2SS), domain F"/>
    <property type="match status" value="2"/>
</dbReference>
<feature type="domain" description="Type II secretion system protein GspF" evidence="9">
    <location>
        <begin position="101"/>
        <end position="224"/>
    </location>
</feature>
<feature type="domain" description="Type II secretion system protein GspF" evidence="9">
    <location>
        <begin position="309"/>
        <end position="431"/>
    </location>
</feature>
<dbReference type="PANTHER" id="PTHR30012:SF0">
    <property type="entry name" value="TYPE II SECRETION SYSTEM PROTEIN F-RELATED"/>
    <property type="match status" value="1"/>
</dbReference>
<evidence type="ECO:0000256" key="1">
    <source>
        <dbReference type="ARBA" id="ARBA00004651"/>
    </source>
</evidence>
<keyword evidence="11" id="KW-1185">Reference proteome</keyword>
<evidence type="ECO:0000256" key="5">
    <source>
        <dbReference type="ARBA" id="ARBA00022989"/>
    </source>
</evidence>
<dbReference type="InterPro" id="IPR018076">
    <property type="entry name" value="T2SS_GspF_dom"/>
</dbReference>
<evidence type="ECO:0000256" key="7">
    <source>
        <dbReference type="SAM" id="MobiDB-lite"/>
    </source>
</evidence>
<evidence type="ECO:0000313" key="11">
    <source>
        <dbReference type="Proteomes" id="UP000324233"/>
    </source>
</evidence>
<dbReference type="OrthoDB" id="9805682at2"/>
<dbReference type="RefSeq" id="WP_148592003.1">
    <property type="nucleotide sequence ID" value="NZ_CP042997.1"/>
</dbReference>
<dbReference type="InterPro" id="IPR042094">
    <property type="entry name" value="T2SS_GspF_sf"/>
</dbReference>
<protein>
    <submittedName>
        <fullName evidence="10">Type II secretion system protein F</fullName>
    </submittedName>
</protein>
<evidence type="ECO:0000313" key="10">
    <source>
        <dbReference type="EMBL" id="QEH32662.1"/>
    </source>
</evidence>
<comment type="similarity">
    <text evidence="2">Belongs to the GSP F family.</text>
</comment>
<reference evidence="10 11" key="1">
    <citation type="submission" date="2019-08" db="EMBL/GenBank/DDBJ databases">
        <title>Deep-cultivation of Planctomycetes and their phenomic and genomic characterization uncovers novel biology.</title>
        <authorList>
            <person name="Wiegand S."/>
            <person name="Jogler M."/>
            <person name="Boedeker C."/>
            <person name="Pinto D."/>
            <person name="Vollmers J."/>
            <person name="Rivas-Marin E."/>
            <person name="Kohn T."/>
            <person name="Peeters S.H."/>
            <person name="Heuer A."/>
            <person name="Rast P."/>
            <person name="Oberbeckmann S."/>
            <person name="Bunk B."/>
            <person name="Jeske O."/>
            <person name="Meyerdierks A."/>
            <person name="Storesund J.E."/>
            <person name="Kallscheuer N."/>
            <person name="Luecker S."/>
            <person name="Lage O.M."/>
            <person name="Pohl T."/>
            <person name="Merkel B.J."/>
            <person name="Hornburger P."/>
            <person name="Mueller R.-W."/>
            <person name="Bruemmer F."/>
            <person name="Labrenz M."/>
            <person name="Spormann A.M."/>
            <person name="Op den Camp H."/>
            <person name="Overmann J."/>
            <person name="Amann R."/>
            <person name="Jetten M.S.M."/>
            <person name="Mascher T."/>
            <person name="Medema M.H."/>
            <person name="Devos D.P."/>
            <person name="Kaster A.-K."/>
            <person name="Ovreas L."/>
            <person name="Rohde M."/>
            <person name="Galperin M.Y."/>
            <person name="Jogler C."/>
        </authorList>
    </citation>
    <scope>NUCLEOTIDE SEQUENCE [LARGE SCALE GENOMIC DNA]</scope>
    <source>
        <strain evidence="10 11">OJF2</strain>
    </source>
</reference>
<evidence type="ECO:0000256" key="3">
    <source>
        <dbReference type="ARBA" id="ARBA00022475"/>
    </source>
</evidence>
<evidence type="ECO:0000256" key="2">
    <source>
        <dbReference type="ARBA" id="ARBA00005745"/>
    </source>
</evidence>
<keyword evidence="6 8" id="KW-0472">Membrane</keyword>
<keyword evidence="3" id="KW-1003">Cell membrane</keyword>
<comment type="subcellular location">
    <subcellularLocation>
        <location evidence="1">Cell membrane</location>
        <topology evidence="1">Multi-pass membrane protein</topology>
    </subcellularLocation>
</comment>
<evidence type="ECO:0000256" key="4">
    <source>
        <dbReference type="ARBA" id="ARBA00022692"/>
    </source>
</evidence>
<feature type="compositionally biased region" description="Basic and acidic residues" evidence="7">
    <location>
        <begin position="1"/>
        <end position="12"/>
    </location>
</feature>
<feature type="region of interest" description="Disordered" evidence="7">
    <location>
        <begin position="1"/>
        <end position="73"/>
    </location>
</feature>
<accession>A0A5B9VWP7</accession>
<gene>
    <name evidence="10" type="primary">epsF_1</name>
    <name evidence="10" type="ORF">OJF2_11410</name>
</gene>
<dbReference type="PANTHER" id="PTHR30012">
    <property type="entry name" value="GENERAL SECRETION PATHWAY PROTEIN"/>
    <property type="match status" value="1"/>
</dbReference>
<sequence length="442" mass="47284">MSRIPDDPENPRPRPKRPAGGSRPPSGGDGGSTFRPNPTYSAGGGGGAGGGAARSKGPADRPTKSRSGSPGVGFREVLAPEAKWYERILFGKVSSGQLAQFCRQFAAYLSAGVAYDKTLTSLSQQFARSALGPVVGRMKQAIKAGSTLEEAMAREPAAFNTMFLSMIRVAEARGGVPETLRMMGDYYESRQRMIRQARSAMIYPTIVLTMAIAVGLLIAIFLLPMFADMLKELGRRGGGLPLPSRALMAFSDFVRTPYGLIMIGMVLVGGPFLLLRYYRTPGGKATLDPLIMRFPVFGQLLRKLDISRFARTLSALLDAGVGVGESMDLTAGVMTLTPMRHVLEAAKDDVMHGKELSKALVPSGLFPADVLAVLESGEETGQTPEVLAHLADDYDEQVEVMVKSLGHLVQPLVTVFVGAIVLFIILAVFLPYIQMITGLSGG</sequence>
<dbReference type="Proteomes" id="UP000324233">
    <property type="component" value="Chromosome"/>
</dbReference>
<keyword evidence="5 8" id="KW-1133">Transmembrane helix</keyword>
<dbReference type="KEGG" id="agv:OJF2_11410"/>
<proteinExistence type="inferred from homology"/>
<feature type="transmembrane region" description="Helical" evidence="8">
    <location>
        <begin position="258"/>
        <end position="278"/>
    </location>
</feature>
<dbReference type="PRINTS" id="PR00812">
    <property type="entry name" value="BCTERIALGSPF"/>
</dbReference>
<evidence type="ECO:0000256" key="6">
    <source>
        <dbReference type="ARBA" id="ARBA00023136"/>
    </source>
</evidence>
<dbReference type="AlphaFoldDB" id="A0A5B9VWP7"/>
<dbReference type="Pfam" id="PF00482">
    <property type="entry name" value="T2SSF"/>
    <property type="match status" value="2"/>
</dbReference>
<name>A0A5B9VWP7_9BACT</name>